<keyword evidence="3" id="KW-1185">Reference proteome</keyword>
<feature type="non-terminal residue" evidence="2">
    <location>
        <position position="1"/>
    </location>
</feature>
<feature type="compositionally biased region" description="Polar residues" evidence="1">
    <location>
        <begin position="10"/>
        <end position="19"/>
    </location>
</feature>
<dbReference type="EMBL" id="NMUH01000995">
    <property type="protein sequence ID" value="MQL87679.1"/>
    <property type="molecule type" value="Genomic_DNA"/>
</dbReference>
<organism evidence="2 3">
    <name type="scientific">Colocasia esculenta</name>
    <name type="common">Wild taro</name>
    <name type="synonym">Arum esculentum</name>
    <dbReference type="NCBI Taxonomy" id="4460"/>
    <lineage>
        <taxon>Eukaryota</taxon>
        <taxon>Viridiplantae</taxon>
        <taxon>Streptophyta</taxon>
        <taxon>Embryophyta</taxon>
        <taxon>Tracheophyta</taxon>
        <taxon>Spermatophyta</taxon>
        <taxon>Magnoliopsida</taxon>
        <taxon>Liliopsida</taxon>
        <taxon>Araceae</taxon>
        <taxon>Aroideae</taxon>
        <taxon>Colocasieae</taxon>
        <taxon>Colocasia</taxon>
    </lineage>
</organism>
<gene>
    <name evidence="2" type="ORF">Taro_020229</name>
</gene>
<evidence type="ECO:0000256" key="1">
    <source>
        <dbReference type="SAM" id="MobiDB-lite"/>
    </source>
</evidence>
<sequence length="113" mass="11764">DSPFAAPPSRQWSPSTVASPPSRLPSPQLHLHAGDPPSPSAVAPPLSGEPPPRRWSDIPLYSSAVGIPSSASTAHRYQPPVDIHSVAGHLLPASASTAAIGIYADMYVCGMYM</sequence>
<proteinExistence type="predicted"/>
<reference evidence="2" key="1">
    <citation type="submission" date="2017-07" db="EMBL/GenBank/DDBJ databases">
        <title>Taro Niue Genome Assembly and Annotation.</title>
        <authorList>
            <person name="Atibalentja N."/>
            <person name="Keating K."/>
            <person name="Fields C.J."/>
        </authorList>
    </citation>
    <scope>NUCLEOTIDE SEQUENCE</scope>
    <source>
        <strain evidence="2">Niue_2</strain>
        <tissue evidence="2">Leaf</tissue>
    </source>
</reference>
<feature type="region of interest" description="Disordered" evidence="1">
    <location>
        <begin position="1"/>
        <end position="55"/>
    </location>
</feature>
<dbReference type="AlphaFoldDB" id="A0A843V7W0"/>
<accession>A0A843V7W0</accession>
<dbReference type="Proteomes" id="UP000652761">
    <property type="component" value="Unassembled WGS sequence"/>
</dbReference>
<comment type="caution">
    <text evidence="2">The sequence shown here is derived from an EMBL/GenBank/DDBJ whole genome shotgun (WGS) entry which is preliminary data.</text>
</comment>
<evidence type="ECO:0000313" key="2">
    <source>
        <dbReference type="EMBL" id="MQL87679.1"/>
    </source>
</evidence>
<name>A0A843V7W0_COLES</name>
<protein>
    <submittedName>
        <fullName evidence="2">Uncharacterized protein</fullName>
    </submittedName>
</protein>
<evidence type="ECO:0000313" key="3">
    <source>
        <dbReference type="Proteomes" id="UP000652761"/>
    </source>
</evidence>